<dbReference type="EMBL" id="ML769393">
    <property type="protein sequence ID" value="KAE9407858.1"/>
    <property type="molecule type" value="Genomic_DNA"/>
</dbReference>
<feature type="compositionally biased region" description="Polar residues" evidence="2">
    <location>
        <begin position="9"/>
        <end position="21"/>
    </location>
</feature>
<protein>
    <submittedName>
        <fullName evidence="3">Uncharacterized protein</fullName>
    </submittedName>
</protein>
<reference evidence="3" key="1">
    <citation type="journal article" date="2019" name="Environ. Microbiol.">
        <title>Fungal ecological strategies reflected in gene transcription - a case study of two litter decomposers.</title>
        <authorList>
            <person name="Barbi F."/>
            <person name="Kohler A."/>
            <person name="Barry K."/>
            <person name="Baskaran P."/>
            <person name="Daum C."/>
            <person name="Fauchery L."/>
            <person name="Ihrmark K."/>
            <person name="Kuo A."/>
            <person name="LaButti K."/>
            <person name="Lipzen A."/>
            <person name="Morin E."/>
            <person name="Grigoriev I.V."/>
            <person name="Henrissat B."/>
            <person name="Lindahl B."/>
            <person name="Martin F."/>
        </authorList>
    </citation>
    <scope>NUCLEOTIDE SEQUENCE</scope>
    <source>
        <strain evidence="3">JB14</strain>
    </source>
</reference>
<feature type="compositionally biased region" description="Polar residues" evidence="2">
    <location>
        <begin position="795"/>
        <end position="807"/>
    </location>
</feature>
<organism evidence="3 4">
    <name type="scientific">Gymnopus androsaceus JB14</name>
    <dbReference type="NCBI Taxonomy" id="1447944"/>
    <lineage>
        <taxon>Eukaryota</taxon>
        <taxon>Fungi</taxon>
        <taxon>Dikarya</taxon>
        <taxon>Basidiomycota</taxon>
        <taxon>Agaricomycotina</taxon>
        <taxon>Agaricomycetes</taxon>
        <taxon>Agaricomycetidae</taxon>
        <taxon>Agaricales</taxon>
        <taxon>Marasmiineae</taxon>
        <taxon>Omphalotaceae</taxon>
        <taxon>Gymnopus</taxon>
    </lineage>
</organism>
<feature type="compositionally biased region" description="Pro residues" evidence="2">
    <location>
        <begin position="826"/>
        <end position="839"/>
    </location>
</feature>
<feature type="compositionally biased region" description="Polar residues" evidence="2">
    <location>
        <begin position="862"/>
        <end position="872"/>
    </location>
</feature>
<feature type="region of interest" description="Disordered" evidence="2">
    <location>
        <begin position="1"/>
        <end position="21"/>
    </location>
</feature>
<dbReference type="OrthoDB" id="2970698at2759"/>
<feature type="coiled-coil region" evidence="1">
    <location>
        <begin position="230"/>
        <end position="271"/>
    </location>
</feature>
<evidence type="ECO:0000256" key="2">
    <source>
        <dbReference type="SAM" id="MobiDB-lite"/>
    </source>
</evidence>
<feature type="compositionally biased region" description="Low complexity" evidence="2">
    <location>
        <begin position="759"/>
        <end position="770"/>
    </location>
</feature>
<keyword evidence="4" id="KW-1185">Reference proteome</keyword>
<feature type="compositionally biased region" description="Low complexity" evidence="2">
    <location>
        <begin position="1020"/>
        <end position="1042"/>
    </location>
</feature>
<evidence type="ECO:0000313" key="3">
    <source>
        <dbReference type="EMBL" id="KAE9407858.1"/>
    </source>
</evidence>
<feature type="compositionally biased region" description="Low complexity" evidence="2">
    <location>
        <begin position="967"/>
        <end position="981"/>
    </location>
</feature>
<evidence type="ECO:0000313" key="4">
    <source>
        <dbReference type="Proteomes" id="UP000799118"/>
    </source>
</evidence>
<gene>
    <name evidence="3" type="ORF">BT96DRAFT_52361</name>
</gene>
<feature type="coiled-coil region" evidence="1">
    <location>
        <begin position="329"/>
        <end position="391"/>
    </location>
</feature>
<feature type="region of interest" description="Disordered" evidence="2">
    <location>
        <begin position="636"/>
        <end position="845"/>
    </location>
</feature>
<feature type="compositionally biased region" description="Polar residues" evidence="2">
    <location>
        <begin position="1006"/>
        <end position="1019"/>
    </location>
</feature>
<dbReference type="AlphaFoldDB" id="A0A6A4IF04"/>
<proteinExistence type="predicted"/>
<feature type="compositionally biased region" description="Polar residues" evidence="2">
    <location>
        <begin position="955"/>
        <end position="964"/>
    </location>
</feature>
<feature type="compositionally biased region" description="Basic and acidic residues" evidence="2">
    <location>
        <begin position="810"/>
        <end position="822"/>
    </location>
</feature>
<feature type="region of interest" description="Disordered" evidence="2">
    <location>
        <begin position="955"/>
        <end position="988"/>
    </location>
</feature>
<accession>A0A6A4IF04</accession>
<feature type="compositionally biased region" description="Basic and acidic residues" evidence="2">
    <location>
        <begin position="686"/>
        <end position="697"/>
    </location>
</feature>
<evidence type="ECO:0000256" key="1">
    <source>
        <dbReference type="SAM" id="Coils"/>
    </source>
</evidence>
<feature type="coiled-coil region" evidence="1">
    <location>
        <begin position="44"/>
        <end position="179"/>
    </location>
</feature>
<feature type="compositionally biased region" description="Basic residues" evidence="2">
    <location>
        <begin position="878"/>
        <end position="895"/>
    </location>
</feature>
<feature type="region of interest" description="Disordered" evidence="2">
    <location>
        <begin position="862"/>
        <end position="904"/>
    </location>
</feature>
<feature type="region of interest" description="Disordered" evidence="2">
    <location>
        <begin position="1006"/>
        <end position="1083"/>
    </location>
</feature>
<feature type="compositionally biased region" description="Basic and acidic residues" evidence="2">
    <location>
        <begin position="730"/>
        <end position="744"/>
    </location>
</feature>
<sequence length="1092" mass="119529">MTDDEAESESQSLLTPNPSSFATTIKTHTDLFTTFITKETGKITASYQAKLDLLEAQLKASQEEVSLVKSLRNRDALYYSNLPRLEDLQEQLKASRKEVKAREEENERLCAFMRESNSKSQQEATEQRRKREGIEAELDRLHGEYQWLQRDRLDARTTAESLKRTLADTERSLADQKSLETSLRSSISETNNAHASLAREFAALTESSSKERKCLVDGMKKTETEFTMRLEATMRQSAEHEAKAKEVSAKLETSTGQVRLLVQEIDRLKRESRESTSVITGLQHKVDSSRQEVAYIQDQLTSLRTLHSQTLSDSTQKVERYAQLTVELRDKLSRIMSESESERASTEKQVLRMKHELSSAKTQWKVAEEYARGAERQMDDLFRQLSAAQVEGSRVKESFGKRISSLGDALRHHHLALLVDVDGSDMLLKPTPKLVVLGEKLHQLISNSGCTTLSQIPDKLTQHTEPVIPYLSSLVDQLIWIYNETSANSALAIASSNSDYGLTWKPQDQLLLSSAITDTSAAATVNTNNSATDSRSTPTKFINLTDSTSTTTAVFLNSPSGANIRANSYLSIHQTPISPKSTVAMTLVSKAATAEAGSSTETQTQTQTLLLPRRSLEDLVHPVNVDVTRRILSREAQDTDPSISEGASGRLRETREDVSISTKGASERLNEASEASEPASISTRGTSERSREARDESQCSFVHPDSSLSTEEVHLQESPQAPISTRGVKRAREVRGGVKLDNKIKRPRTSISRQECFAPSSSTTGPSISGDTNSDSAHRPPAPSPAPTGSESTADPSRSAATSSTVAIPSKDHLHPLLRDSNDPEQGPPAPTRPSPAPTAGPSNIATASISINENPELINQISTESPSSAVDGTTIPPKRKRGRPRKSNITKSKRTAMAPGSVPPDVLALTEEMERSRELQTMFNLTPIPNKDRLLILFLLLRVLRVRFLSPATTSSKDLSTPTLADPSSSSAAGPGSTDTFLASESQHKPSLTMSLVQASNIDDFELTNQDSTETVNKTTAGPSTDTSSSSDSLPPDASISTARMKRSREVREDVTPDANAKRSRTLPSVATDNDDEQGALGPFLLMKVRV</sequence>
<dbReference type="Proteomes" id="UP000799118">
    <property type="component" value="Unassembled WGS sequence"/>
</dbReference>
<name>A0A6A4IF04_9AGAR</name>
<keyword evidence="1" id="KW-0175">Coiled coil</keyword>